<dbReference type="EMBL" id="FOKI01000015">
    <property type="protein sequence ID" value="SFB17515.1"/>
    <property type="molecule type" value="Genomic_DNA"/>
</dbReference>
<proteinExistence type="predicted"/>
<dbReference type="AlphaFoldDB" id="A0A1I0YVV3"/>
<reference evidence="2 3" key="1">
    <citation type="submission" date="2016-10" db="EMBL/GenBank/DDBJ databases">
        <authorList>
            <person name="de Groot N.N."/>
        </authorList>
    </citation>
    <scope>NUCLEOTIDE SEQUENCE [LARGE SCALE GENOMIC DNA]</scope>
    <source>
        <strain evidence="2 3">DSM 12271</strain>
    </source>
</reference>
<protein>
    <submittedName>
        <fullName evidence="2">Uncharacterized protein</fullName>
    </submittedName>
</protein>
<keyword evidence="3" id="KW-1185">Reference proteome</keyword>
<evidence type="ECO:0000313" key="2">
    <source>
        <dbReference type="EMBL" id="SFB17515.1"/>
    </source>
</evidence>
<feature type="transmembrane region" description="Helical" evidence="1">
    <location>
        <begin position="64"/>
        <end position="85"/>
    </location>
</feature>
<keyword evidence="1" id="KW-1133">Transmembrane helix</keyword>
<dbReference type="OrthoDB" id="9873125at2"/>
<gene>
    <name evidence="2" type="ORF">SAMN04488528_101585</name>
</gene>
<accession>A0A1I0YVV3</accession>
<evidence type="ECO:0000313" key="3">
    <source>
        <dbReference type="Proteomes" id="UP000198619"/>
    </source>
</evidence>
<name>A0A1I0YVV3_9CLOT</name>
<feature type="transmembrane region" description="Helical" evidence="1">
    <location>
        <begin position="34"/>
        <end position="52"/>
    </location>
</feature>
<evidence type="ECO:0000256" key="1">
    <source>
        <dbReference type="SAM" id="Phobius"/>
    </source>
</evidence>
<dbReference type="RefSeq" id="WP_090041372.1">
    <property type="nucleotide sequence ID" value="NZ_FOKI01000015.1"/>
</dbReference>
<organism evidence="2 3">
    <name type="scientific">Clostridium frigidicarnis</name>
    <dbReference type="NCBI Taxonomy" id="84698"/>
    <lineage>
        <taxon>Bacteria</taxon>
        <taxon>Bacillati</taxon>
        <taxon>Bacillota</taxon>
        <taxon>Clostridia</taxon>
        <taxon>Eubacteriales</taxon>
        <taxon>Clostridiaceae</taxon>
        <taxon>Clostridium</taxon>
    </lineage>
</organism>
<keyword evidence="1" id="KW-0472">Membrane</keyword>
<keyword evidence="1" id="KW-0812">Transmembrane</keyword>
<dbReference type="Proteomes" id="UP000198619">
    <property type="component" value="Unassembled WGS sequence"/>
</dbReference>
<sequence length="164" mass="19198">MNILSTEKSKSNKEKTENDKSNIIRFNKPKGTEIILGIIFTILCINSLYGLNNLFSNNVRVGNGYIVFNLIIIAFSAYFAFRMLLRDKLGYVKLEKDYIGINKLIKEKKINYKDIKKIVKLLRKDKLICYRVITKEGIFDIPMEYYKEEEIHKINAYLKSKGKL</sequence>